<dbReference type="AlphaFoldDB" id="A0A1G6E0D1"/>
<feature type="transmembrane region" description="Helical" evidence="1">
    <location>
        <begin position="104"/>
        <end position="122"/>
    </location>
</feature>
<reference evidence="2 3" key="1">
    <citation type="submission" date="2016-10" db="EMBL/GenBank/DDBJ databases">
        <authorList>
            <person name="de Groot N.N."/>
        </authorList>
    </citation>
    <scope>NUCLEOTIDE SEQUENCE [LARGE SCALE GENOMIC DNA]</scope>
    <source>
        <strain evidence="2 3">ATCC 35022</strain>
    </source>
</reference>
<sequence length="124" mass="13761">MVGHASSRADPAAENRRALLRIKLVHTAAWAVFASSIVAIPVVTAVGRLDWALWLSLLVWVECLVLLANRMRCPLTGVAARYTDNRAGNFDIFLPGWLATNNKLIFGTLFAAAELFLLWRWLAD</sequence>
<name>A0A1G6E0D1_9HYPH</name>
<keyword evidence="3" id="KW-1185">Reference proteome</keyword>
<gene>
    <name evidence="2" type="ORF">SAMN02982931_03986</name>
</gene>
<evidence type="ECO:0000256" key="1">
    <source>
        <dbReference type="SAM" id="Phobius"/>
    </source>
</evidence>
<evidence type="ECO:0000313" key="2">
    <source>
        <dbReference type="EMBL" id="SDB50800.1"/>
    </source>
</evidence>
<keyword evidence="1" id="KW-1133">Transmembrane helix</keyword>
<evidence type="ECO:0008006" key="4">
    <source>
        <dbReference type="Google" id="ProtNLM"/>
    </source>
</evidence>
<feature type="transmembrane region" description="Helical" evidence="1">
    <location>
        <begin position="24"/>
        <end position="45"/>
    </location>
</feature>
<feature type="transmembrane region" description="Helical" evidence="1">
    <location>
        <begin position="51"/>
        <end position="68"/>
    </location>
</feature>
<protein>
    <recommendedName>
        <fullName evidence="4">DUF2784 domain-containing protein</fullName>
    </recommendedName>
</protein>
<proteinExistence type="predicted"/>
<accession>A0A1G6E0D1</accession>
<keyword evidence="1" id="KW-0472">Membrane</keyword>
<dbReference type="Proteomes" id="UP000199071">
    <property type="component" value="Unassembled WGS sequence"/>
</dbReference>
<dbReference type="EMBL" id="FMXQ01000009">
    <property type="protein sequence ID" value="SDB50800.1"/>
    <property type="molecule type" value="Genomic_DNA"/>
</dbReference>
<evidence type="ECO:0000313" key="3">
    <source>
        <dbReference type="Proteomes" id="UP000199071"/>
    </source>
</evidence>
<keyword evidence="1" id="KW-0812">Transmembrane</keyword>
<dbReference type="OrthoDB" id="573857at2"/>
<dbReference type="RefSeq" id="WP_090879339.1">
    <property type="nucleotide sequence ID" value="NZ_FMXQ01000009.1"/>
</dbReference>
<dbReference type="STRING" id="665467.SAMN02982931_03986"/>
<organism evidence="2 3">
    <name type="scientific">Bauldia litoralis</name>
    <dbReference type="NCBI Taxonomy" id="665467"/>
    <lineage>
        <taxon>Bacteria</taxon>
        <taxon>Pseudomonadati</taxon>
        <taxon>Pseudomonadota</taxon>
        <taxon>Alphaproteobacteria</taxon>
        <taxon>Hyphomicrobiales</taxon>
        <taxon>Kaistiaceae</taxon>
        <taxon>Bauldia</taxon>
    </lineage>
</organism>